<dbReference type="InterPro" id="IPR027417">
    <property type="entry name" value="P-loop_NTPase"/>
</dbReference>
<organism evidence="1 2">
    <name type="scientific">Halanaerobium congolense</name>
    <dbReference type="NCBI Taxonomy" id="54121"/>
    <lineage>
        <taxon>Bacteria</taxon>
        <taxon>Bacillati</taxon>
        <taxon>Bacillota</taxon>
        <taxon>Clostridia</taxon>
        <taxon>Halanaerobiales</taxon>
        <taxon>Halanaerobiaceae</taxon>
        <taxon>Halanaerobium</taxon>
    </lineage>
</organism>
<accession>A0A318DZX9</accession>
<dbReference type="Gene3D" id="3.40.50.300">
    <property type="entry name" value="P-loop containing nucleotide triphosphate hydrolases"/>
    <property type="match status" value="1"/>
</dbReference>
<sequence length="154" mass="18528">MGKDSDYIDESCLYLKDENLQKFYYNLVMLRSIDYLNSNTYEFFNEKLKKYIDKEKINLFSNERFTSVFFSHDDIVSKADRLKKIFPYAKIIIIIRNQLNLIKSQYRDHPFNSRNLTIGKPVSINEWIKIAYNSESVYFLDSLKYNEIIDLDRV</sequence>
<proteinExistence type="predicted"/>
<comment type="caution">
    <text evidence="1">The sequence shown here is derived from an EMBL/GenBank/DDBJ whole genome shotgun (WGS) entry which is preliminary data.</text>
</comment>
<evidence type="ECO:0008006" key="3">
    <source>
        <dbReference type="Google" id="ProtNLM"/>
    </source>
</evidence>
<dbReference type="AlphaFoldDB" id="A0A318DZX9"/>
<dbReference type="EMBL" id="QICM01000035">
    <property type="protein sequence ID" value="PXV62284.1"/>
    <property type="molecule type" value="Genomic_DNA"/>
</dbReference>
<protein>
    <recommendedName>
        <fullName evidence="3">Sulfotransferase family protein</fullName>
    </recommendedName>
</protein>
<dbReference type="SUPFAM" id="SSF52540">
    <property type="entry name" value="P-loop containing nucleoside triphosphate hydrolases"/>
    <property type="match status" value="1"/>
</dbReference>
<evidence type="ECO:0000313" key="2">
    <source>
        <dbReference type="Proteomes" id="UP000247389"/>
    </source>
</evidence>
<dbReference type="Proteomes" id="UP000247389">
    <property type="component" value="Unassembled WGS sequence"/>
</dbReference>
<name>A0A318DZX9_9FIRM</name>
<evidence type="ECO:0000313" key="1">
    <source>
        <dbReference type="EMBL" id="PXV62284.1"/>
    </source>
</evidence>
<reference evidence="1 2" key="1">
    <citation type="submission" date="2018-04" db="EMBL/GenBank/DDBJ databases">
        <title>Subsurface microbial communities from deep shales in Ohio and West Virginia, USA.</title>
        <authorList>
            <person name="Wrighton K."/>
        </authorList>
    </citation>
    <scope>NUCLEOTIDE SEQUENCE [LARGE SCALE GENOMIC DNA]</scope>
    <source>
        <strain evidence="1 2">MSL28</strain>
    </source>
</reference>
<gene>
    <name evidence="1" type="ORF">C8C78_1352</name>
</gene>